<evidence type="ECO:0000256" key="1">
    <source>
        <dbReference type="SAM" id="Phobius"/>
    </source>
</evidence>
<dbReference type="EMBL" id="JABBNB010000002">
    <property type="protein sequence ID" value="NMO00128.1"/>
    <property type="molecule type" value="Genomic_DNA"/>
</dbReference>
<keyword evidence="4" id="KW-1185">Reference proteome</keyword>
<dbReference type="Pfam" id="PF18893">
    <property type="entry name" value="DUF5652"/>
    <property type="match status" value="1"/>
</dbReference>
<feature type="domain" description="DUF5652" evidence="2">
    <location>
        <begin position="49"/>
        <end position="75"/>
    </location>
</feature>
<sequence>MARKSWKDLSPTARGSIVAAAAVDAGLRAWAGADLASRRGEEVNGPKWLWGTGLALVNSAGVLPVVYLVVGRRKAVSSH</sequence>
<keyword evidence="1" id="KW-0472">Membrane</keyword>
<feature type="transmembrane region" description="Helical" evidence="1">
    <location>
        <begin position="48"/>
        <end position="70"/>
    </location>
</feature>
<name>A0A848KXE1_9ACTN</name>
<keyword evidence="1" id="KW-0812">Transmembrane</keyword>
<comment type="caution">
    <text evidence="3">The sequence shown here is derived from an EMBL/GenBank/DDBJ whole genome shotgun (WGS) entry which is preliminary data.</text>
</comment>
<evidence type="ECO:0000259" key="2">
    <source>
        <dbReference type="Pfam" id="PF18893"/>
    </source>
</evidence>
<protein>
    <recommendedName>
        <fullName evidence="2">DUF5652 domain-containing protein</fullName>
    </recommendedName>
</protein>
<organism evidence="3 4">
    <name type="scientific">Gordonia asplenii</name>
    <dbReference type="NCBI Taxonomy" id="2725283"/>
    <lineage>
        <taxon>Bacteria</taxon>
        <taxon>Bacillati</taxon>
        <taxon>Actinomycetota</taxon>
        <taxon>Actinomycetes</taxon>
        <taxon>Mycobacteriales</taxon>
        <taxon>Gordoniaceae</taxon>
        <taxon>Gordonia</taxon>
    </lineage>
</organism>
<dbReference type="Proteomes" id="UP000550729">
    <property type="component" value="Unassembled WGS sequence"/>
</dbReference>
<proteinExistence type="predicted"/>
<reference evidence="3 4" key="1">
    <citation type="submission" date="2020-04" db="EMBL/GenBank/DDBJ databases">
        <title>Gordonia sp. nov. TBRC 11910.</title>
        <authorList>
            <person name="Suriyachadkun C."/>
        </authorList>
    </citation>
    <scope>NUCLEOTIDE SEQUENCE [LARGE SCALE GENOMIC DNA]</scope>
    <source>
        <strain evidence="3 4">TBRC 11910</strain>
    </source>
</reference>
<evidence type="ECO:0000313" key="4">
    <source>
        <dbReference type="Proteomes" id="UP000550729"/>
    </source>
</evidence>
<dbReference type="RefSeq" id="WP_170192642.1">
    <property type="nucleotide sequence ID" value="NZ_JABBNB010000002.1"/>
</dbReference>
<evidence type="ECO:0000313" key="3">
    <source>
        <dbReference type="EMBL" id="NMO00128.1"/>
    </source>
</evidence>
<dbReference type="AlphaFoldDB" id="A0A848KXE1"/>
<keyword evidence="1" id="KW-1133">Transmembrane helix</keyword>
<gene>
    <name evidence="3" type="ORF">HH308_02735</name>
</gene>
<accession>A0A848KXE1</accession>
<dbReference type="InterPro" id="IPR043712">
    <property type="entry name" value="DUF5652"/>
</dbReference>